<reference evidence="1 2" key="2">
    <citation type="submission" date="2007-04" db="EMBL/GenBank/DDBJ databases">
        <title>Draft genome sequence of Ruminococcus obeum (ATCC 29174).</title>
        <authorList>
            <person name="Sudarsanam P."/>
            <person name="Ley R."/>
            <person name="Guruge J."/>
            <person name="Turnbaugh P.J."/>
            <person name="Mahowald M."/>
            <person name="Liep D."/>
            <person name="Gordon J."/>
        </authorList>
    </citation>
    <scope>NUCLEOTIDE SEQUENCE [LARGE SCALE GENOMIC DNA]</scope>
    <source>
        <strain evidence="1 2">ATCC 29174</strain>
    </source>
</reference>
<protein>
    <submittedName>
        <fullName evidence="1">Uncharacterized protein</fullName>
    </submittedName>
</protein>
<proteinExistence type="predicted"/>
<evidence type="ECO:0000313" key="2">
    <source>
        <dbReference type="Proteomes" id="UP000006002"/>
    </source>
</evidence>
<comment type="caution">
    <text evidence="1">The sequence shown here is derived from an EMBL/GenBank/DDBJ whole genome shotgun (WGS) entry which is preliminary data.</text>
</comment>
<dbReference type="Proteomes" id="UP000006002">
    <property type="component" value="Unassembled WGS sequence"/>
</dbReference>
<gene>
    <name evidence="1" type="ORF">RUMOBE_00431</name>
</gene>
<dbReference type="EMBL" id="AAVO02000001">
    <property type="protein sequence ID" value="EDM89308.1"/>
    <property type="molecule type" value="Genomic_DNA"/>
</dbReference>
<name>A5ZN64_9FIRM</name>
<sequence>MINSTSARILEVLRNVPSVLFIKITLFERQRVCDFYECI</sequence>
<reference evidence="1 2" key="1">
    <citation type="submission" date="2007-03" db="EMBL/GenBank/DDBJ databases">
        <authorList>
            <person name="Fulton L."/>
            <person name="Clifton S."/>
            <person name="Fulton B."/>
            <person name="Xu J."/>
            <person name="Minx P."/>
            <person name="Pepin K.H."/>
            <person name="Johnson M."/>
            <person name="Thiruvilangam P."/>
            <person name="Bhonagiri V."/>
            <person name="Nash W.E."/>
            <person name="Mardis E.R."/>
            <person name="Wilson R.K."/>
        </authorList>
    </citation>
    <scope>NUCLEOTIDE SEQUENCE [LARGE SCALE GENOMIC DNA]</scope>
    <source>
        <strain evidence="1 2">ATCC 29174</strain>
    </source>
</reference>
<dbReference type="AlphaFoldDB" id="A5ZN64"/>
<accession>A5ZN64</accession>
<evidence type="ECO:0000313" key="1">
    <source>
        <dbReference type="EMBL" id="EDM89308.1"/>
    </source>
</evidence>
<organism evidence="1 2">
    <name type="scientific">Blautia obeum ATCC 29174</name>
    <dbReference type="NCBI Taxonomy" id="411459"/>
    <lineage>
        <taxon>Bacteria</taxon>
        <taxon>Bacillati</taxon>
        <taxon>Bacillota</taxon>
        <taxon>Clostridia</taxon>
        <taxon>Lachnospirales</taxon>
        <taxon>Lachnospiraceae</taxon>
        <taxon>Blautia</taxon>
    </lineage>
</organism>
<dbReference type="HOGENOM" id="CLU_3305602_0_0_9"/>